<keyword evidence="2" id="KW-1185">Reference proteome</keyword>
<proteinExistence type="predicted"/>
<protein>
    <submittedName>
        <fullName evidence="1">Uncharacterized protein</fullName>
    </submittedName>
</protein>
<accession>A0AAD1Y296</accession>
<reference evidence="1" key="1">
    <citation type="submission" date="2023-07" db="EMBL/GenBank/DDBJ databases">
        <authorList>
            <consortium name="AG Swart"/>
            <person name="Singh M."/>
            <person name="Singh A."/>
            <person name="Seah K."/>
            <person name="Emmerich C."/>
        </authorList>
    </citation>
    <scope>NUCLEOTIDE SEQUENCE</scope>
    <source>
        <strain evidence="1">DP1</strain>
    </source>
</reference>
<dbReference type="Proteomes" id="UP001295684">
    <property type="component" value="Unassembled WGS sequence"/>
</dbReference>
<evidence type="ECO:0000313" key="2">
    <source>
        <dbReference type="Proteomes" id="UP001295684"/>
    </source>
</evidence>
<sequence>MQKIAKMLQKKFEVYELEGCKYFVPPKIFYKIENCQLFQTWDSEGTTIWRSYPICRNEDTWMMEDQKCYCLKRSQIMKYLETTPIEQVFQNILSSVLEIKVFNNGLSKTLKLWSKYLQARNCRLKTVRLFLSLWRYCEPREESDSLFEPLVPFAQSCIQSGLSLQVTDSFEANCDTPLQANLCYWIIKDQALVMKKFEEHYRGWHFANKECLVFDKEKVRFSSEIIDVIILRFSLFICALY</sequence>
<name>A0AAD1Y296_EUPCR</name>
<comment type="caution">
    <text evidence="1">The sequence shown here is derived from an EMBL/GenBank/DDBJ whole genome shotgun (WGS) entry which is preliminary data.</text>
</comment>
<organism evidence="1 2">
    <name type="scientific">Euplotes crassus</name>
    <dbReference type="NCBI Taxonomy" id="5936"/>
    <lineage>
        <taxon>Eukaryota</taxon>
        <taxon>Sar</taxon>
        <taxon>Alveolata</taxon>
        <taxon>Ciliophora</taxon>
        <taxon>Intramacronucleata</taxon>
        <taxon>Spirotrichea</taxon>
        <taxon>Hypotrichia</taxon>
        <taxon>Euplotida</taxon>
        <taxon>Euplotidae</taxon>
        <taxon>Moneuplotes</taxon>
    </lineage>
</organism>
<dbReference type="EMBL" id="CAMPGE010026287">
    <property type="protein sequence ID" value="CAI2383981.1"/>
    <property type="molecule type" value="Genomic_DNA"/>
</dbReference>
<evidence type="ECO:0000313" key="1">
    <source>
        <dbReference type="EMBL" id="CAI2383981.1"/>
    </source>
</evidence>
<dbReference type="AlphaFoldDB" id="A0AAD1Y296"/>
<gene>
    <name evidence="1" type="ORF">ECRASSUSDP1_LOCUS25500</name>
</gene>